<evidence type="ECO:0000313" key="2">
    <source>
        <dbReference type="EMBL" id="MDQ7247033.1"/>
    </source>
</evidence>
<comment type="caution">
    <text evidence="2">The sequence shown here is derived from an EMBL/GenBank/DDBJ whole genome shotgun (WGS) entry which is preliminary data.</text>
</comment>
<dbReference type="Pfam" id="PF00248">
    <property type="entry name" value="Aldo_ket_red"/>
    <property type="match status" value="1"/>
</dbReference>
<gene>
    <name evidence="2" type="ORF">Q8A70_05125</name>
</gene>
<feature type="domain" description="NADP-dependent oxidoreductase" evidence="1">
    <location>
        <begin position="15"/>
        <end position="262"/>
    </location>
</feature>
<evidence type="ECO:0000259" key="1">
    <source>
        <dbReference type="Pfam" id="PF00248"/>
    </source>
</evidence>
<dbReference type="InterPro" id="IPR036812">
    <property type="entry name" value="NAD(P)_OxRdtase_dom_sf"/>
</dbReference>
<organism evidence="2 3">
    <name type="scientific">Dongia sedimenti</name>
    <dbReference type="NCBI Taxonomy" id="3064282"/>
    <lineage>
        <taxon>Bacteria</taxon>
        <taxon>Pseudomonadati</taxon>
        <taxon>Pseudomonadota</taxon>
        <taxon>Alphaproteobacteria</taxon>
        <taxon>Rhodospirillales</taxon>
        <taxon>Dongiaceae</taxon>
        <taxon>Dongia</taxon>
    </lineage>
</organism>
<protein>
    <submittedName>
        <fullName evidence="2">Aldo/keto reductase</fullName>
    </submittedName>
</protein>
<dbReference type="InterPro" id="IPR020471">
    <property type="entry name" value="AKR"/>
</dbReference>
<dbReference type="PANTHER" id="PTHR43638">
    <property type="entry name" value="OXIDOREDUCTASE, ALDO/KETO REDUCTASE FAMILY PROTEIN"/>
    <property type="match status" value="1"/>
</dbReference>
<dbReference type="EMBL" id="JAUYVI010000002">
    <property type="protein sequence ID" value="MDQ7247033.1"/>
    <property type="molecule type" value="Genomic_DNA"/>
</dbReference>
<name>A0ABU0YK40_9PROT</name>
<dbReference type="InterPro" id="IPR023210">
    <property type="entry name" value="NADP_OxRdtase_dom"/>
</dbReference>
<evidence type="ECO:0000313" key="3">
    <source>
        <dbReference type="Proteomes" id="UP001230156"/>
    </source>
</evidence>
<dbReference type="PRINTS" id="PR00069">
    <property type="entry name" value="ALDKETRDTASE"/>
</dbReference>
<dbReference type="PANTHER" id="PTHR43638:SF3">
    <property type="entry name" value="ALDEHYDE REDUCTASE"/>
    <property type="match status" value="1"/>
</dbReference>
<accession>A0ABU0YK40</accession>
<dbReference type="CDD" id="cd19138">
    <property type="entry name" value="AKR_YeaE"/>
    <property type="match status" value="1"/>
</dbReference>
<keyword evidence="3" id="KW-1185">Reference proteome</keyword>
<dbReference type="Proteomes" id="UP001230156">
    <property type="component" value="Unassembled WGS sequence"/>
</dbReference>
<dbReference type="SUPFAM" id="SSF51430">
    <property type="entry name" value="NAD(P)-linked oxidoreductase"/>
    <property type="match status" value="1"/>
</dbReference>
<dbReference type="RefSeq" id="WP_379954443.1">
    <property type="nucleotide sequence ID" value="NZ_JAUYVI010000002.1"/>
</dbReference>
<proteinExistence type="predicted"/>
<dbReference type="Gene3D" id="3.20.20.100">
    <property type="entry name" value="NADP-dependent oxidoreductase domain"/>
    <property type="match status" value="1"/>
</dbReference>
<reference evidence="3" key="1">
    <citation type="submission" date="2023-08" db="EMBL/GenBank/DDBJ databases">
        <title>Rhodospirillaceae gen. nov., a novel taxon isolated from the Yangtze River Yuezi River estuary sludge.</title>
        <authorList>
            <person name="Ruan L."/>
        </authorList>
    </citation>
    <scope>NUCLEOTIDE SEQUENCE [LARGE SCALE GENOMIC DNA]</scope>
    <source>
        <strain evidence="3">R-7</strain>
    </source>
</reference>
<sequence>MRKLRLPSGDEIPVLGQGTWRMGEQAKQRGAEVKALQLGLDLGMTLIDTAEMYADGKSEEVVAEAMAGRRDQVYLVTKVLPSNASRKGVAAAAERSLKRLKTDRIDLYLLHWRGGEPLAETLAGFHDLLNAGKIRSYGVSNFDVNDMKEWLALKDGTEVQANQVLYNVATRGIDFDLVRWQAERGIPIMAYSPLAQGRLPKSGALKAVAARHDATVGQVMLAWCLRHKHVFAVPKTSRLEGVTENAAAADLLLTGADLAEIDRDFPPPNRAKPLEML</sequence>